<comment type="caution">
    <text evidence="1">The sequence shown here is derived from an EMBL/GenBank/DDBJ whole genome shotgun (WGS) entry which is preliminary data.</text>
</comment>
<accession>A0ACB7PPA8</accession>
<reference evidence="1 2" key="1">
    <citation type="journal article" date="2021" name="Nat. Commun.">
        <title>Genetic determinants of endophytism in the Arabidopsis root mycobiome.</title>
        <authorList>
            <person name="Mesny F."/>
            <person name="Miyauchi S."/>
            <person name="Thiergart T."/>
            <person name="Pickel B."/>
            <person name="Atanasova L."/>
            <person name="Karlsson M."/>
            <person name="Huettel B."/>
            <person name="Barry K.W."/>
            <person name="Haridas S."/>
            <person name="Chen C."/>
            <person name="Bauer D."/>
            <person name="Andreopoulos W."/>
            <person name="Pangilinan J."/>
            <person name="LaButti K."/>
            <person name="Riley R."/>
            <person name="Lipzen A."/>
            <person name="Clum A."/>
            <person name="Drula E."/>
            <person name="Henrissat B."/>
            <person name="Kohler A."/>
            <person name="Grigoriev I.V."/>
            <person name="Martin F.M."/>
            <person name="Hacquard S."/>
        </authorList>
    </citation>
    <scope>NUCLEOTIDE SEQUENCE [LARGE SCALE GENOMIC DNA]</scope>
    <source>
        <strain evidence="1 2">MPI-SDFR-AT-0079</strain>
    </source>
</reference>
<dbReference type="EMBL" id="JAGIZQ010000001">
    <property type="protein sequence ID" value="KAH6651049.1"/>
    <property type="molecule type" value="Genomic_DNA"/>
</dbReference>
<evidence type="ECO:0000313" key="1">
    <source>
        <dbReference type="EMBL" id="KAH6651049.1"/>
    </source>
</evidence>
<proteinExistence type="predicted"/>
<keyword evidence="2" id="KW-1185">Reference proteome</keyword>
<name>A0ACB7PPA8_9PEZI</name>
<sequence>MAVNPQIGERCSYDGVPCTVRYVGEVAGTSGSWLGVEWDDPSRGKHDGQHKGVRYFSCTSQSPNAASFVRPTRAADPPQTFLSALNFKYARDPTEDQTPSRQIRFSGKVAEEVGFEKIRRQQAQLDELQFVILDGVQLALATDPARDGHQSISQVCPKVRELDLSRNLFERFGPVVQICSELKLLRSLKVNGNRFRDVFDDEVLESAGDAFAGITELALEDTLLSWEEICHIASKFPALTTLHAGSNQISAITTIPHAPFATQLVSLHLELNDFTSLASLAPLASIPTLRNLLLKGNYISTISPPSSPPPIFGPNLYYLDLSYNAIASWSFIDALPATIPGLTSLRLTHNPLSSDPDLDDTPTTTTTATAPPTATTTPQPIFPLTERITPSTPYTTPTTSTPTTTTARKSEEAYMLTLARLPSLRTLNFSAVTPADRADADMFYLSRIARQLAAVPEGDREGMEEGEAAVLARHRRWAELCELYGEPVVVRKRGGEVGEGWLEGRVVGVEFLFGGGGDGESEGGEKGMGEVVRRVVQVPKSFDIYAVKGIVGRVFGLSPLRVRLVWETGEWDPVGGFDEAEGESEEEDMEAEWERREEEGGSTGEAAGLERRGGRWVRREVELKDGPRQFGYCVDGLEARIRVERR</sequence>
<evidence type="ECO:0000313" key="2">
    <source>
        <dbReference type="Proteomes" id="UP000724584"/>
    </source>
</evidence>
<gene>
    <name evidence="1" type="ORF">F5144DRAFT_638590</name>
</gene>
<protein>
    <submittedName>
        <fullName evidence="1">Uncharacterized protein</fullName>
    </submittedName>
</protein>
<dbReference type="Proteomes" id="UP000724584">
    <property type="component" value="Unassembled WGS sequence"/>
</dbReference>
<organism evidence="1 2">
    <name type="scientific">Chaetomium tenue</name>
    <dbReference type="NCBI Taxonomy" id="1854479"/>
    <lineage>
        <taxon>Eukaryota</taxon>
        <taxon>Fungi</taxon>
        <taxon>Dikarya</taxon>
        <taxon>Ascomycota</taxon>
        <taxon>Pezizomycotina</taxon>
        <taxon>Sordariomycetes</taxon>
        <taxon>Sordariomycetidae</taxon>
        <taxon>Sordariales</taxon>
        <taxon>Chaetomiaceae</taxon>
        <taxon>Chaetomium</taxon>
    </lineage>
</organism>